<reference evidence="2 3" key="1">
    <citation type="submission" date="2020-06" db="EMBL/GenBank/DDBJ databases">
        <title>Transcriptomic and genomic resources for Thalictrum thalictroides and T. hernandezii: Facilitating candidate gene discovery in an emerging model plant lineage.</title>
        <authorList>
            <person name="Arias T."/>
            <person name="Riano-Pachon D.M."/>
            <person name="Di Stilio V.S."/>
        </authorList>
    </citation>
    <scope>NUCLEOTIDE SEQUENCE [LARGE SCALE GENOMIC DNA]</scope>
    <source>
        <strain evidence="3">cv. WT478/WT964</strain>
        <tissue evidence="2">Leaves</tissue>
    </source>
</reference>
<dbReference type="AlphaFoldDB" id="A0A7J6WAM5"/>
<protein>
    <submittedName>
        <fullName evidence="2">Uncharacterized protein</fullName>
    </submittedName>
</protein>
<evidence type="ECO:0000256" key="1">
    <source>
        <dbReference type="SAM" id="MobiDB-lite"/>
    </source>
</evidence>
<sequence>MIDTREKKVGKFIRGLSYHLQVKVLPSEQESFERIMSLALRMGQLEMEFRDSRVKTKPWDHGKNSRASYDGKDRGRFRPYEQKGSFYHQQNPRPYHGGNDRHRDNDRPRGNNGHGDYRPRGNDKPNDHQGR</sequence>
<feature type="compositionally biased region" description="Basic and acidic residues" evidence="1">
    <location>
        <begin position="98"/>
        <end position="131"/>
    </location>
</feature>
<evidence type="ECO:0000313" key="3">
    <source>
        <dbReference type="Proteomes" id="UP000554482"/>
    </source>
</evidence>
<feature type="compositionally biased region" description="Basic and acidic residues" evidence="1">
    <location>
        <begin position="52"/>
        <end position="81"/>
    </location>
</feature>
<dbReference type="OrthoDB" id="2272416at2759"/>
<proteinExistence type="predicted"/>
<dbReference type="Proteomes" id="UP000554482">
    <property type="component" value="Unassembled WGS sequence"/>
</dbReference>
<accession>A0A7J6WAM5</accession>
<keyword evidence="3" id="KW-1185">Reference proteome</keyword>
<feature type="region of interest" description="Disordered" evidence="1">
    <location>
        <begin position="52"/>
        <end position="131"/>
    </location>
</feature>
<dbReference type="EMBL" id="JABWDY010019438">
    <property type="protein sequence ID" value="KAF5193928.1"/>
    <property type="molecule type" value="Genomic_DNA"/>
</dbReference>
<comment type="caution">
    <text evidence="2">The sequence shown here is derived from an EMBL/GenBank/DDBJ whole genome shotgun (WGS) entry which is preliminary data.</text>
</comment>
<evidence type="ECO:0000313" key="2">
    <source>
        <dbReference type="EMBL" id="KAF5193928.1"/>
    </source>
</evidence>
<gene>
    <name evidence="2" type="ORF">FRX31_016484</name>
</gene>
<name>A0A7J6WAM5_THATH</name>
<organism evidence="2 3">
    <name type="scientific">Thalictrum thalictroides</name>
    <name type="common">Rue-anemone</name>
    <name type="synonym">Anemone thalictroides</name>
    <dbReference type="NCBI Taxonomy" id="46969"/>
    <lineage>
        <taxon>Eukaryota</taxon>
        <taxon>Viridiplantae</taxon>
        <taxon>Streptophyta</taxon>
        <taxon>Embryophyta</taxon>
        <taxon>Tracheophyta</taxon>
        <taxon>Spermatophyta</taxon>
        <taxon>Magnoliopsida</taxon>
        <taxon>Ranunculales</taxon>
        <taxon>Ranunculaceae</taxon>
        <taxon>Thalictroideae</taxon>
        <taxon>Thalictrum</taxon>
    </lineage>
</organism>